<keyword evidence="2" id="KW-1015">Disulfide bond</keyword>
<dbReference type="Pfam" id="PF01826">
    <property type="entry name" value="TIL"/>
    <property type="match status" value="1"/>
</dbReference>
<evidence type="ECO:0000256" key="3">
    <source>
        <dbReference type="SAM" id="SignalP"/>
    </source>
</evidence>
<feature type="signal peptide" evidence="3">
    <location>
        <begin position="1"/>
        <end position="18"/>
    </location>
</feature>
<dbReference type="SUPFAM" id="SSF57567">
    <property type="entry name" value="Serine protease inhibitors"/>
    <property type="match status" value="2"/>
</dbReference>
<keyword evidence="5" id="KW-0675">Receptor</keyword>
<dbReference type="PANTHER" id="PTHR23259">
    <property type="entry name" value="RIDDLE"/>
    <property type="match status" value="1"/>
</dbReference>
<dbReference type="GO" id="GO:0030414">
    <property type="term" value="F:peptidase inhibitor activity"/>
    <property type="evidence" value="ECO:0007669"/>
    <property type="project" value="UniProtKB-KW"/>
</dbReference>
<dbReference type="Gene3D" id="2.10.25.10">
    <property type="entry name" value="Laminin"/>
    <property type="match status" value="2"/>
</dbReference>
<sequence>MHYIVILLATSYFGLIDGSRNCTNCGPEGCSSLEEPVVGKPRKDRFCKARFTPSWEKDKLRKCVCKRGFVRNSWGECISKKDCWRCKLRLYNDWRSCASACPTTCGQPVLTDCQKKCSSGCECIPGYVVHPKRHHKCVKADSCLPKCPTHSTFKPCVSSCEPKCSEKHPKSAFTVATREDAFVTKATPTSLEIAKRFACKSHTVACSLLHHSLLRR</sequence>
<dbReference type="InterPro" id="IPR036084">
    <property type="entry name" value="Ser_inhib-like_sf"/>
</dbReference>
<evidence type="ECO:0000259" key="4">
    <source>
        <dbReference type="Pfam" id="PF01826"/>
    </source>
</evidence>
<dbReference type="AlphaFoldDB" id="A0A6G5A7L6"/>
<keyword evidence="3" id="KW-0732">Signal</keyword>
<accession>A0A6G5A7L6</accession>
<protein>
    <submittedName>
        <fullName evidence="5">Putative scavenger receptor cysteine-rich protein</fullName>
    </submittedName>
</protein>
<keyword evidence="1" id="KW-0646">Protease inhibitor</keyword>
<dbReference type="OrthoDB" id="6477273at2759"/>
<evidence type="ECO:0000256" key="1">
    <source>
        <dbReference type="ARBA" id="ARBA00022690"/>
    </source>
</evidence>
<organism evidence="5">
    <name type="scientific">Rhipicephalus microplus</name>
    <name type="common">Cattle tick</name>
    <name type="synonym">Boophilus microplus</name>
    <dbReference type="NCBI Taxonomy" id="6941"/>
    <lineage>
        <taxon>Eukaryota</taxon>
        <taxon>Metazoa</taxon>
        <taxon>Ecdysozoa</taxon>
        <taxon>Arthropoda</taxon>
        <taxon>Chelicerata</taxon>
        <taxon>Arachnida</taxon>
        <taxon>Acari</taxon>
        <taxon>Parasitiformes</taxon>
        <taxon>Ixodida</taxon>
        <taxon>Ixodoidea</taxon>
        <taxon>Ixodidae</taxon>
        <taxon>Rhipicephalinae</taxon>
        <taxon>Rhipicephalus</taxon>
        <taxon>Boophilus</taxon>
    </lineage>
</organism>
<feature type="chain" id="PRO_5026257028" evidence="3">
    <location>
        <begin position="19"/>
        <end position="216"/>
    </location>
</feature>
<evidence type="ECO:0000256" key="2">
    <source>
        <dbReference type="ARBA" id="ARBA00023157"/>
    </source>
</evidence>
<reference evidence="5" key="1">
    <citation type="submission" date="2020-03" db="EMBL/GenBank/DDBJ databases">
        <title>A transcriptome and proteome of the tick Rhipicephalus microplus shaped by the genetic composition of its hosts and developmental stage.</title>
        <authorList>
            <person name="Garcia G.R."/>
            <person name="Ribeiro J.M.C."/>
            <person name="Maruyama S.R."/>
            <person name="Gardinasse L.G."/>
            <person name="Nelson K."/>
            <person name="Ferreira B.R."/>
            <person name="Andrade T.G."/>
            <person name="Santos I.K.F.M."/>
        </authorList>
    </citation>
    <scope>NUCLEOTIDE SEQUENCE</scope>
    <source>
        <strain evidence="5">NSGR</strain>
        <tissue evidence="5">Salivary glands</tissue>
    </source>
</reference>
<evidence type="ECO:0000313" key="5">
    <source>
        <dbReference type="EMBL" id="NIE46176.1"/>
    </source>
</evidence>
<dbReference type="CDD" id="cd19941">
    <property type="entry name" value="TIL"/>
    <property type="match status" value="1"/>
</dbReference>
<dbReference type="VEuPathDB" id="VectorBase:LOC119164251"/>
<dbReference type="EMBL" id="GIKN01003903">
    <property type="protein sequence ID" value="NIE46176.1"/>
    <property type="molecule type" value="Transcribed_RNA"/>
</dbReference>
<dbReference type="PANTHER" id="PTHR23259:SF70">
    <property type="entry name" value="ACCESSORY GLAND PROTEIN ACP62F-RELATED"/>
    <property type="match status" value="1"/>
</dbReference>
<feature type="domain" description="TIL" evidence="4">
    <location>
        <begin position="93"/>
        <end position="143"/>
    </location>
</feature>
<dbReference type="InterPro" id="IPR051368">
    <property type="entry name" value="SerProtInhib-TIL_Domain"/>
</dbReference>
<name>A0A6G5A7L6_RHIMP</name>
<dbReference type="InterPro" id="IPR002919">
    <property type="entry name" value="TIL_dom"/>
</dbReference>
<proteinExistence type="predicted"/>